<accession>X1RFN8</accession>
<reference evidence="1" key="1">
    <citation type="journal article" date="2014" name="Front. Microbiol.">
        <title>High frequency of phylogenetically diverse reductive dehalogenase-homologous genes in deep subseafloor sedimentary metagenomes.</title>
        <authorList>
            <person name="Kawai M."/>
            <person name="Futagami T."/>
            <person name="Toyoda A."/>
            <person name="Takaki Y."/>
            <person name="Nishi S."/>
            <person name="Hori S."/>
            <person name="Arai W."/>
            <person name="Tsubouchi T."/>
            <person name="Morono Y."/>
            <person name="Uchiyama I."/>
            <person name="Ito T."/>
            <person name="Fujiyama A."/>
            <person name="Inagaki F."/>
            <person name="Takami H."/>
        </authorList>
    </citation>
    <scope>NUCLEOTIDE SEQUENCE</scope>
    <source>
        <strain evidence="1">Expedition CK06-06</strain>
    </source>
</reference>
<organism evidence="1">
    <name type="scientific">marine sediment metagenome</name>
    <dbReference type="NCBI Taxonomy" id="412755"/>
    <lineage>
        <taxon>unclassified sequences</taxon>
        <taxon>metagenomes</taxon>
        <taxon>ecological metagenomes</taxon>
    </lineage>
</organism>
<sequence>MATLLDGHSYIHYTEGYPLSTVHPSSTTSYSARGQAFTVKTSEETYKLTQAKFYLKKVGSPTGHLRARLFAMTGTYGTTAKPTGSPLASSPLVDIASLGSSYSAIAFNFVSEYEVSKDQKYCIEVHVNDGSLGLNDRVDMAVAGGAEATHDGNKSGYRESAWLTSASLDCCFYVYGEYVEPPPPDQYT</sequence>
<proteinExistence type="predicted"/>
<dbReference type="EMBL" id="BARV01035159">
    <property type="protein sequence ID" value="GAI54419.1"/>
    <property type="molecule type" value="Genomic_DNA"/>
</dbReference>
<gene>
    <name evidence="1" type="ORF">S06H3_54901</name>
</gene>
<name>X1RFN8_9ZZZZ</name>
<evidence type="ECO:0000313" key="1">
    <source>
        <dbReference type="EMBL" id="GAI54419.1"/>
    </source>
</evidence>
<comment type="caution">
    <text evidence="1">The sequence shown here is derived from an EMBL/GenBank/DDBJ whole genome shotgun (WGS) entry which is preliminary data.</text>
</comment>
<dbReference type="AlphaFoldDB" id="X1RFN8"/>
<feature type="non-terminal residue" evidence="1">
    <location>
        <position position="188"/>
    </location>
</feature>
<protein>
    <submittedName>
        <fullName evidence="1">Uncharacterized protein</fullName>
    </submittedName>
</protein>